<protein>
    <submittedName>
        <fullName evidence="1">Uncharacterized protein</fullName>
    </submittedName>
</protein>
<sequence length="176" mass="19121">MYSLALPVTITAFAALATVAIPLLILPTIPVAVTVPRPLPVPVAVARAVALARGLAVSARTPVQLPPAHIVPATTPTFALRRAALLTPLVYTKQARSQTKWRHDNERTNETNGTNENDREGQQGYYETLNSKLVSIKQGNLIIAVIMDIMLGYFILQLVTLNEKELSEALMGVLEM</sequence>
<proteinExistence type="predicted"/>
<comment type="caution">
    <text evidence="1">The sequence shown here is derived from an EMBL/GenBank/DDBJ whole genome shotgun (WGS) entry which is preliminary data.</text>
</comment>
<evidence type="ECO:0000313" key="1">
    <source>
        <dbReference type="EMBL" id="KAI8435991.1"/>
    </source>
</evidence>
<gene>
    <name evidence="1" type="ORF">MSG28_004136</name>
</gene>
<keyword evidence="2" id="KW-1185">Reference proteome</keyword>
<accession>A0ACC0KIV9</accession>
<organism evidence="1 2">
    <name type="scientific">Choristoneura fumiferana</name>
    <name type="common">Spruce budworm moth</name>
    <name type="synonym">Archips fumiferana</name>
    <dbReference type="NCBI Taxonomy" id="7141"/>
    <lineage>
        <taxon>Eukaryota</taxon>
        <taxon>Metazoa</taxon>
        <taxon>Ecdysozoa</taxon>
        <taxon>Arthropoda</taxon>
        <taxon>Hexapoda</taxon>
        <taxon>Insecta</taxon>
        <taxon>Pterygota</taxon>
        <taxon>Neoptera</taxon>
        <taxon>Endopterygota</taxon>
        <taxon>Lepidoptera</taxon>
        <taxon>Glossata</taxon>
        <taxon>Ditrysia</taxon>
        <taxon>Tortricoidea</taxon>
        <taxon>Tortricidae</taxon>
        <taxon>Tortricinae</taxon>
        <taxon>Choristoneura</taxon>
    </lineage>
</organism>
<evidence type="ECO:0000313" key="2">
    <source>
        <dbReference type="Proteomes" id="UP001064048"/>
    </source>
</evidence>
<reference evidence="1 2" key="1">
    <citation type="journal article" date="2022" name="Genome Biol. Evol.">
        <title>The Spruce Budworm Genome: Reconstructing the Evolutionary History of Antifreeze Proteins.</title>
        <authorList>
            <person name="Beliveau C."/>
            <person name="Gagne P."/>
            <person name="Picq S."/>
            <person name="Vernygora O."/>
            <person name="Keeling C.I."/>
            <person name="Pinkney K."/>
            <person name="Doucet D."/>
            <person name="Wen F."/>
            <person name="Johnston J.S."/>
            <person name="Maaroufi H."/>
            <person name="Boyle B."/>
            <person name="Laroche J."/>
            <person name="Dewar K."/>
            <person name="Juretic N."/>
            <person name="Blackburn G."/>
            <person name="Nisole A."/>
            <person name="Brunet B."/>
            <person name="Brandao M."/>
            <person name="Lumley L."/>
            <person name="Duan J."/>
            <person name="Quan G."/>
            <person name="Lucarotti C.J."/>
            <person name="Roe A.D."/>
            <person name="Sperling F.A.H."/>
            <person name="Levesque R.C."/>
            <person name="Cusson M."/>
        </authorList>
    </citation>
    <scope>NUCLEOTIDE SEQUENCE [LARGE SCALE GENOMIC DNA]</scope>
    <source>
        <strain evidence="1">Glfc:IPQL:Cfum</strain>
    </source>
</reference>
<name>A0ACC0KIV9_CHOFU</name>
<dbReference type="Proteomes" id="UP001064048">
    <property type="component" value="Chromosome 6"/>
</dbReference>
<dbReference type="EMBL" id="CM046106">
    <property type="protein sequence ID" value="KAI8435991.1"/>
    <property type="molecule type" value="Genomic_DNA"/>
</dbReference>